<dbReference type="InterPro" id="IPR041891">
    <property type="entry name" value="Alpha_CA_prokaryot-like"/>
</dbReference>
<dbReference type="CDD" id="cd03124">
    <property type="entry name" value="alpha_CA_prokaryotic_like"/>
    <property type="match status" value="1"/>
</dbReference>
<dbReference type="InterPro" id="IPR023561">
    <property type="entry name" value="Carbonic_anhydrase_a-class"/>
</dbReference>
<evidence type="ECO:0000256" key="3">
    <source>
        <dbReference type="ARBA" id="ARBA00010718"/>
    </source>
</evidence>
<keyword evidence="5 9" id="KW-0479">Metal-binding</keyword>
<dbReference type="InterPro" id="IPR036398">
    <property type="entry name" value="CA_dom_sf"/>
</dbReference>
<dbReference type="EC" id="4.2.1.1" evidence="4 9"/>
<comment type="cofactor">
    <cofactor evidence="1 9">
        <name>Zn(2+)</name>
        <dbReference type="ChEBI" id="CHEBI:29105"/>
    </cofactor>
</comment>
<gene>
    <name evidence="11" type="ORF">Pfra01_002343700</name>
</gene>
<dbReference type="EMBL" id="BSXT01003767">
    <property type="protein sequence ID" value="GMF55587.1"/>
    <property type="molecule type" value="Genomic_DNA"/>
</dbReference>
<dbReference type="PROSITE" id="PS51144">
    <property type="entry name" value="ALPHA_CA_2"/>
    <property type="match status" value="1"/>
</dbReference>
<protein>
    <recommendedName>
        <fullName evidence="4 9">Carbonic anhydrase</fullName>
        <ecNumber evidence="4 9">4.2.1.1</ecNumber>
    </recommendedName>
</protein>
<dbReference type="Pfam" id="PF00194">
    <property type="entry name" value="Carb_anhydrase"/>
    <property type="match status" value="1"/>
</dbReference>
<dbReference type="Proteomes" id="UP001165121">
    <property type="component" value="Unassembled WGS sequence"/>
</dbReference>
<evidence type="ECO:0000256" key="8">
    <source>
        <dbReference type="ARBA" id="ARBA00048348"/>
    </source>
</evidence>
<dbReference type="SMART" id="SM01057">
    <property type="entry name" value="Carb_anhydrase"/>
    <property type="match status" value="1"/>
</dbReference>
<evidence type="ECO:0000259" key="10">
    <source>
        <dbReference type="PROSITE" id="PS51144"/>
    </source>
</evidence>
<feature type="signal peptide" evidence="9">
    <location>
        <begin position="1"/>
        <end position="20"/>
    </location>
</feature>
<evidence type="ECO:0000256" key="6">
    <source>
        <dbReference type="ARBA" id="ARBA00022833"/>
    </source>
</evidence>
<evidence type="ECO:0000256" key="2">
    <source>
        <dbReference type="ARBA" id="ARBA00002904"/>
    </source>
</evidence>
<dbReference type="InterPro" id="IPR001148">
    <property type="entry name" value="CA_dom"/>
</dbReference>
<keyword evidence="12" id="KW-1185">Reference proteome</keyword>
<comment type="caution">
    <text evidence="11">The sequence shown here is derived from an EMBL/GenBank/DDBJ whole genome shotgun (WGS) entry which is preliminary data.</text>
</comment>
<keyword evidence="6 9" id="KW-0862">Zinc</keyword>
<proteinExistence type="inferred from homology"/>
<accession>A0A9W6Y853</accession>
<feature type="domain" description="Alpha-carbonic anhydrase" evidence="10">
    <location>
        <begin position="26"/>
        <end position="273"/>
    </location>
</feature>
<dbReference type="GO" id="GO:0008270">
    <property type="term" value="F:zinc ion binding"/>
    <property type="evidence" value="ECO:0007669"/>
    <property type="project" value="UniProtKB-UniRule"/>
</dbReference>
<reference evidence="11" key="1">
    <citation type="submission" date="2023-04" db="EMBL/GenBank/DDBJ databases">
        <title>Phytophthora fragariaefolia NBRC 109709.</title>
        <authorList>
            <person name="Ichikawa N."/>
            <person name="Sato H."/>
            <person name="Tonouchi N."/>
        </authorList>
    </citation>
    <scope>NUCLEOTIDE SEQUENCE</scope>
    <source>
        <strain evidence="11">NBRC 109709</strain>
    </source>
</reference>
<dbReference type="PANTHER" id="PTHR18952:SF265">
    <property type="entry name" value="CARBONIC ANHYDRASE"/>
    <property type="match status" value="1"/>
</dbReference>
<dbReference type="GO" id="GO:0004089">
    <property type="term" value="F:carbonate dehydratase activity"/>
    <property type="evidence" value="ECO:0007669"/>
    <property type="project" value="UniProtKB-UniRule"/>
</dbReference>
<evidence type="ECO:0000256" key="5">
    <source>
        <dbReference type="ARBA" id="ARBA00022723"/>
    </source>
</evidence>
<name>A0A9W6Y853_9STRA</name>
<keyword evidence="9" id="KW-0732">Signal</keyword>
<comment type="catalytic activity">
    <reaction evidence="8 9">
        <text>hydrogencarbonate + H(+) = CO2 + H2O</text>
        <dbReference type="Rhea" id="RHEA:10748"/>
        <dbReference type="ChEBI" id="CHEBI:15377"/>
        <dbReference type="ChEBI" id="CHEBI:15378"/>
        <dbReference type="ChEBI" id="CHEBI:16526"/>
        <dbReference type="ChEBI" id="CHEBI:17544"/>
        <dbReference type="EC" id="4.2.1.1"/>
    </reaction>
</comment>
<evidence type="ECO:0000313" key="12">
    <source>
        <dbReference type="Proteomes" id="UP001165121"/>
    </source>
</evidence>
<keyword evidence="7 9" id="KW-0456">Lyase</keyword>
<comment type="similarity">
    <text evidence="3 9">Belongs to the alpha-carbonic anhydrase family.</text>
</comment>
<evidence type="ECO:0000313" key="11">
    <source>
        <dbReference type="EMBL" id="GMF55587.1"/>
    </source>
</evidence>
<evidence type="ECO:0000256" key="7">
    <source>
        <dbReference type="ARBA" id="ARBA00023239"/>
    </source>
</evidence>
<dbReference type="Gene3D" id="3.10.200.10">
    <property type="entry name" value="Alpha carbonic anhydrase"/>
    <property type="match status" value="1"/>
</dbReference>
<dbReference type="OrthoDB" id="429145at2759"/>
<dbReference type="PANTHER" id="PTHR18952">
    <property type="entry name" value="CARBONIC ANHYDRASE"/>
    <property type="match status" value="1"/>
</dbReference>
<dbReference type="SUPFAM" id="SSF51069">
    <property type="entry name" value="Carbonic anhydrase"/>
    <property type="match status" value="1"/>
</dbReference>
<evidence type="ECO:0000256" key="4">
    <source>
        <dbReference type="ARBA" id="ARBA00012925"/>
    </source>
</evidence>
<comment type="function">
    <text evidence="2 9">Reversible hydration of carbon dioxide.</text>
</comment>
<evidence type="ECO:0000256" key="1">
    <source>
        <dbReference type="ARBA" id="ARBA00001947"/>
    </source>
</evidence>
<feature type="chain" id="PRO_5041018866" description="Carbonic anhydrase" evidence="9">
    <location>
        <begin position="21"/>
        <end position="273"/>
    </location>
</feature>
<sequence length="273" mass="29536">MKFIASISAIIAACALTASADVSTGPVWGYRANDASMVHTSKWAEQWKACGGVRQSPIDIKTVAKVGKMGKPKKAPLRFSGQCPQYNLTEPHEPLEVDVIGGNCVALVNDASYKMAQFHLHAPSEHTVDGKAHDGEIHFVHKSNDGSALLVVGIFLDIAPKSDEWLGPVLDALETVNSTDHSASEAIVVQLKSYSNLIKKASRTGGIYNYPGSLTTPGCDETADWWVVQTPIQISSTDFGRLHQDLVEYHITADGNNARPVQPLNGRTVTRYN</sequence>
<organism evidence="11 12">
    <name type="scientific">Phytophthora fragariaefolia</name>
    <dbReference type="NCBI Taxonomy" id="1490495"/>
    <lineage>
        <taxon>Eukaryota</taxon>
        <taxon>Sar</taxon>
        <taxon>Stramenopiles</taxon>
        <taxon>Oomycota</taxon>
        <taxon>Peronosporomycetes</taxon>
        <taxon>Peronosporales</taxon>
        <taxon>Peronosporaceae</taxon>
        <taxon>Phytophthora</taxon>
    </lineage>
</organism>
<dbReference type="InterPro" id="IPR018338">
    <property type="entry name" value="Carbonic_anhydrase_a-class_CS"/>
</dbReference>
<dbReference type="PROSITE" id="PS00162">
    <property type="entry name" value="ALPHA_CA_1"/>
    <property type="match status" value="1"/>
</dbReference>
<dbReference type="AlphaFoldDB" id="A0A9W6Y853"/>
<evidence type="ECO:0000256" key="9">
    <source>
        <dbReference type="RuleBase" id="RU367011"/>
    </source>
</evidence>